<dbReference type="EMBL" id="FNAJ01000005">
    <property type="protein sequence ID" value="SDE21505.1"/>
    <property type="molecule type" value="Genomic_DNA"/>
</dbReference>
<dbReference type="InterPro" id="IPR023401">
    <property type="entry name" value="ODC_N"/>
</dbReference>
<comment type="caution">
    <text evidence="1">The sequence shown here is derived from an EMBL/GenBank/DDBJ whole genome shotgun (WGS) entry which is preliminary data.</text>
</comment>
<evidence type="ECO:0000313" key="2">
    <source>
        <dbReference type="EMBL" id="SDE21505.1"/>
    </source>
</evidence>
<protein>
    <submittedName>
        <fullName evidence="1">Alanine dehydrogenase</fullName>
    </submittedName>
    <submittedName>
        <fullName evidence="2">Ornithine cyclodeaminase</fullName>
    </submittedName>
</protein>
<sequence length="318" mass="34509">MTGLEEAGLRYVTQQEVARVSDLRTFVAELRAAYAEPQDLEAPPRSLILREDPFRAFVAMPIYSGKHRLFITKVGAVVPQALSQHPSVHALVVVFSAHTGAPLAILDGMAITNLKCAAVSALVTDICAHEQAEVLAIIGSGVQAREQLRGVGAVRKLGEVRVYSRNPNNVREFIRRNEALAGGARWVACNSADEAVAPADIVSTTTTSTAPVVSSAALRRKRLHINCMGAHTPRSRELPVDVLETSRLIVEDVEMAVAEAGEVHRHATPLARLVHLDASELREVRTAFCSTGHAFLDLLASMHVLERSDLRAELTRTE</sequence>
<keyword evidence="3" id="KW-1185">Reference proteome</keyword>
<dbReference type="PIRSF" id="PIRSF001439">
    <property type="entry name" value="CryM"/>
    <property type="match status" value="1"/>
</dbReference>
<dbReference type="Gene3D" id="3.40.50.720">
    <property type="entry name" value="NAD(P)-binding Rossmann-like Domain"/>
    <property type="match status" value="1"/>
</dbReference>
<reference evidence="1 4" key="2">
    <citation type="submission" date="2019-07" db="EMBL/GenBank/DDBJ databases">
        <title>Whole genome shotgun sequence of Myxococcus virescens NBRC 100334.</title>
        <authorList>
            <person name="Hosoyama A."/>
            <person name="Uohara A."/>
            <person name="Ohji S."/>
            <person name="Ichikawa N."/>
        </authorList>
    </citation>
    <scope>NUCLEOTIDE SEQUENCE [LARGE SCALE GENOMIC DNA]</scope>
    <source>
        <strain evidence="1 4">NBRC 100334</strain>
    </source>
</reference>
<evidence type="ECO:0000313" key="4">
    <source>
        <dbReference type="Proteomes" id="UP000321224"/>
    </source>
</evidence>
<reference evidence="2 3" key="1">
    <citation type="submission" date="2016-10" db="EMBL/GenBank/DDBJ databases">
        <authorList>
            <person name="Varghese N."/>
            <person name="Submissions S."/>
        </authorList>
    </citation>
    <scope>NUCLEOTIDE SEQUENCE [LARGE SCALE GENOMIC DNA]</scope>
    <source>
        <strain evidence="2 3">DSM 2260</strain>
    </source>
</reference>
<dbReference type="Proteomes" id="UP000321224">
    <property type="component" value="Unassembled WGS sequence"/>
</dbReference>
<dbReference type="RefSeq" id="WP_167371098.1">
    <property type="nucleotide sequence ID" value="NZ_BJVY01000012.1"/>
</dbReference>
<gene>
    <name evidence="1" type="primary">ala</name>
    <name evidence="1" type="ORF">MVI01_26620</name>
    <name evidence="2" type="ORF">SAMN04488504_10563</name>
</gene>
<dbReference type="SUPFAM" id="SSF51735">
    <property type="entry name" value="NAD(P)-binding Rossmann-fold domains"/>
    <property type="match status" value="1"/>
</dbReference>
<dbReference type="InterPro" id="IPR003462">
    <property type="entry name" value="ODC_Mu_crystall"/>
</dbReference>
<organism evidence="1 4">
    <name type="scientific">Myxococcus virescens</name>
    <dbReference type="NCBI Taxonomy" id="83456"/>
    <lineage>
        <taxon>Bacteria</taxon>
        <taxon>Pseudomonadati</taxon>
        <taxon>Myxococcota</taxon>
        <taxon>Myxococcia</taxon>
        <taxon>Myxococcales</taxon>
        <taxon>Cystobacterineae</taxon>
        <taxon>Myxococcaceae</taxon>
        <taxon>Myxococcus</taxon>
    </lineage>
</organism>
<dbReference type="PANTHER" id="PTHR13812">
    <property type="entry name" value="KETIMINE REDUCTASE MU-CRYSTALLIN"/>
    <property type="match status" value="1"/>
</dbReference>
<dbReference type="Pfam" id="PF02423">
    <property type="entry name" value="OCD_Mu_crystall"/>
    <property type="match status" value="1"/>
</dbReference>
<dbReference type="Proteomes" id="UP000198717">
    <property type="component" value="Unassembled WGS sequence"/>
</dbReference>
<dbReference type="AlphaFoldDB" id="A0A511HBE8"/>
<dbReference type="GO" id="GO:0005737">
    <property type="term" value="C:cytoplasm"/>
    <property type="evidence" value="ECO:0007669"/>
    <property type="project" value="TreeGrafter"/>
</dbReference>
<dbReference type="Gene3D" id="3.30.1780.10">
    <property type="entry name" value="ornithine cyclodeaminase, domain 1"/>
    <property type="match status" value="1"/>
</dbReference>
<name>A0A511HBE8_9BACT</name>
<dbReference type="EMBL" id="BJVY01000012">
    <property type="protein sequence ID" value="GEL70878.1"/>
    <property type="molecule type" value="Genomic_DNA"/>
</dbReference>
<dbReference type="InterPro" id="IPR036291">
    <property type="entry name" value="NAD(P)-bd_dom_sf"/>
</dbReference>
<accession>A0A511HBE8</accession>
<proteinExistence type="predicted"/>
<evidence type="ECO:0000313" key="3">
    <source>
        <dbReference type="Proteomes" id="UP000198717"/>
    </source>
</evidence>
<dbReference type="PANTHER" id="PTHR13812:SF19">
    <property type="entry name" value="KETIMINE REDUCTASE MU-CRYSTALLIN"/>
    <property type="match status" value="1"/>
</dbReference>
<evidence type="ECO:0000313" key="1">
    <source>
        <dbReference type="EMBL" id="GEL70878.1"/>
    </source>
</evidence>